<accession>A0A3S3VM09</accession>
<name>A0A3S3VM09_9RHOB</name>
<dbReference type="EMBL" id="SBLC01000032">
    <property type="protein sequence ID" value="RWY38745.1"/>
    <property type="molecule type" value="Genomic_DNA"/>
</dbReference>
<proteinExistence type="predicted"/>
<gene>
    <name evidence="1" type="ORF">EP867_15715</name>
</gene>
<dbReference type="AlphaFoldDB" id="A0A3S3VM09"/>
<keyword evidence="2" id="KW-1185">Reference proteome</keyword>
<evidence type="ECO:0000313" key="2">
    <source>
        <dbReference type="Proteomes" id="UP000287168"/>
    </source>
</evidence>
<protein>
    <submittedName>
        <fullName evidence="1">Uncharacterized protein</fullName>
    </submittedName>
</protein>
<reference evidence="1 2" key="1">
    <citation type="journal article" date="2015" name="Int. J. Syst. Evol. Microbiol.">
        <title>Gemmobacter intermedius sp. nov., isolated from a white stork (Ciconia ciconia).</title>
        <authorList>
            <person name="Kampfer P."/>
            <person name="Jerzak L."/>
            <person name="Wilharm G."/>
            <person name="Golke J."/>
            <person name="Busse H.J."/>
            <person name="Glaeser S.P."/>
        </authorList>
    </citation>
    <scope>NUCLEOTIDE SEQUENCE [LARGE SCALE GENOMIC DNA]</scope>
    <source>
        <strain evidence="1 2">119/4</strain>
    </source>
</reference>
<sequence length="76" mass="8377">MRASDAQGAEIVSLYRQMEPVTQVIFMRFLRAAHEERTVPPDVAFERAKALVDRHRAGGEVTDADLESIGAPPPTT</sequence>
<organism evidence="1 2">
    <name type="scientific">Falsigemmobacter intermedius</name>
    <dbReference type="NCBI Taxonomy" id="1553448"/>
    <lineage>
        <taxon>Bacteria</taxon>
        <taxon>Pseudomonadati</taxon>
        <taxon>Pseudomonadota</taxon>
        <taxon>Alphaproteobacteria</taxon>
        <taxon>Rhodobacterales</taxon>
        <taxon>Paracoccaceae</taxon>
        <taxon>Falsigemmobacter</taxon>
    </lineage>
</organism>
<dbReference type="RefSeq" id="WP_128490429.1">
    <property type="nucleotide sequence ID" value="NZ_JBHLXB010000006.1"/>
</dbReference>
<evidence type="ECO:0000313" key="1">
    <source>
        <dbReference type="EMBL" id="RWY38745.1"/>
    </source>
</evidence>
<dbReference type="Proteomes" id="UP000287168">
    <property type="component" value="Unassembled WGS sequence"/>
</dbReference>
<comment type="caution">
    <text evidence="1">The sequence shown here is derived from an EMBL/GenBank/DDBJ whole genome shotgun (WGS) entry which is preliminary data.</text>
</comment>